<evidence type="ECO:0000313" key="1">
    <source>
        <dbReference type="EMBL" id="KRN66996.1"/>
    </source>
</evidence>
<dbReference type="STRING" id="319652.IV80_GL001086"/>
<evidence type="ECO:0000313" key="2">
    <source>
        <dbReference type="Proteomes" id="UP000051568"/>
    </source>
</evidence>
<organism evidence="1 2">
    <name type="scientific">Pediococcus cellicola</name>
    <dbReference type="NCBI Taxonomy" id="319652"/>
    <lineage>
        <taxon>Bacteria</taxon>
        <taxon>Bacillati</taxon>
        <taxon>Bacillota</taxon>
        <taxon>Bacilli</taxon>
        <taxon>Lactobacillales</taxon>
        <taxon>Lactobacillaceae</taxon>
        <taxon>Pediococcus</taxon>
    </lineage>
</organism>
<keyword evidence="2" id="KW-1185">Reference proteome</keyword>
<reference evidence="1 2" key="1">
    <citation type="journal article" date="2015" name="Genome Announc.">
        <title>Expanding the biotechnology potential of lactobacilli through comparative genomics of 213 strains and associated genera.</title>
        <authorList>
            <person name="Sun Z."/>
            <person name="Harris H.M."/>
            <person name="McCann A."/>
            <person name="Guo C."/>
            <person name="Argimon S."/>
            <person name="Zhang W."/>
            <person name="Yang X."/>
            <person name="Jeffery I.B."/>
            <person name="Cooney J.C."/>
            <person name="Kagawa T.F."/>
            <person name="Liu W."/>
            <person name="Song Y."/>
            <person name="Salvetti E."/>
            <person name="Wrobel A."/>
            <person name="Rasinkangas P."/>
            <person name="Parkhill J."/>
            <person name="Rea M.C."/>
            <person name="O'Sullivan O."/>
            <person name="Ritari J."/>
            <person name="Douillard F.P."/>
            <person name="Paul Ross R."/>
            <person name="Yang R."/>
            <person name="Briner A.E."/>
            <person name="Felis G.E."/>
            <person name="de Vos W.M."/>
            <person name="Barrangou R."/>
            <person name="Klaenhammer T.R."/>
            <person name="Caufield P.W."/>
            <person name="Cui Y."/>
            <person name="Zhang H."/>
            <person name="O'Toole P.W."/>
        </authorList>
    </citation>
    <scope>NUCLEOTIDE SEQUENCE [LARGE SCALE GENOMIC DNA]</scope>
    <source>
        <strain evidence="1 2">DSM 17757</strain>
    </source>
</reference>
<gene>
    <name evidence="1" type="ORF">IV80_GL001086</name>
</gene>
<dbReference type="PATRIC" id="fig|319652.3.peg.1095"/>
<accession>A0A0R2IYU5</accession>
<proteinExistence type="predicted"/>
<dbReference type="EMBL" id="JQBR01000003">
    <property type="protein sequence ID" value="KRN66996.1"/>
    <property type="molecule type" value="Genomic_DNA"/>
</dbReference>
<dbReference type="AlphaFoldDB" id="A0A0R2IYU5"/>
<name>A0A0R2IYU5_9LACO</name>
<dbReference type="Proteomes" id="UP000051568">
    <property type="component" value="Unassembled WGS sequence"/>
</dbReference>
<protein>
    <submittedName>
        <fullName evidence="1">Uncharacterized protein</fullName>
    </submittedName>
</protein>
<sequence>MLTLNDEIEQLLENVDGDTEIARKTKELPEKTQKYYVHGELVAICITWENEIHPFALYFTVYEKNAQNETLNLKILHHIRQKALKSNKDRLITRDFAPQGHFNRWLQMQNFKLVRTTVEPQIATKDVHVQNEKIQFQTAHQVKQNSYLLKQLVSKCYARYKQVHMINPVASMSRERWQKIIFQDQIDSAPLITIKKDEILAYEFLFEDATNLVTLGWNGQNVSGELNKLQNIQFQWIKERYEFIGGEFDSTDELAIETSKNWNFPKEKRYETFIKML</sequence>
<comment type="caution">
    <text evidence="1">The sequence shown here is derived from an EMBL/GenBank/DDBJ whole genome shotgun (WGS) entry which is preliminary data.</text>
</comment>